<feature type="domain" description="Methyltransferase type 11" evidence="1">
    <location>
        <begin position="84"/>
        <end position="131"/>
    </location>
</feature>
<dbReference type="SUPFAM" id="SSF53335">
    <property type="entry name" value="S-adenosyl-L-methionine-dependent methyltransferases"/>
    <property type="match status" value="1"/>
</dbReference>
<reference evidence="2 3" key="1">
    <citation type="submission" date="2016-06" db="EMBL/GenBank/DDBJ databases">
        <title>Genome sequence of endosymbiont of Candidatus Endolucinida thiodiazotropha.</title>
        <authorList>
            <person name="Poehlein A."/>
            <person name="Koenig S."/>
            <person name="Heiden S.E."/>
            <person name="Thuermer A."/>
            <person name="Voget S."/>
            <person name="Daniel R."/>
            <person name="Markert S."/>
            <person name="Gros O."/>
            <person name="Schweder T."/>
        </authorList>
    </citation>
    <scope>NUCLEOTIDE SEQUENCE [LARGE SCALE GENOMIC DNA]</scope>
    <source>
        <strain evidence="2 3">COS</strain>
    </source>
</reference>
<keyword evidence="3" id="KW-1185">Reference proteome</keyword>
<accession>A0A7Z1AFP1</accession>
<organism evidence="2 3">
    <name type="scientific">Candidatus Thiodiazotropha endolucinida</name>
    <dbReference type="NCBI Taxonomy" id="1655433"/>
    <lineage>
        <taxon>Bacteria</taxon>
        <taxon>Pseudomonadati</taxon>
        <taxon>Pseudomonadota</taxon>
        <taxon>Gammaproteobacteria</taxon>
        <taxon>Chromatiales</taxon>
        <taxon>Sedimenticolaceae</taxon>
        <taxon>Candidatus Thiodiazotropha</taxon>
    </lineage>
</organism>
<gene>
    <name evidence="2" type="ORF">CODIS_25160</name>
</gene>
<dbReference type="Proteomes" id="UP000094769">
    <property type="component" value="Unassembled WGS sequence"/>
</dbReference>
<sequence>MRENKLLNLGSCRQKQLQTWFESDLGKLLAEQEAECLDPRIATLFGYHVVQLGLPCRNQDFLRMSPARNRVVVGSGDDCTGIDLQADSHHLPLASDSVDGMVLPHTLDFTADPHQVLREVERVLIPEGKVLLCGFNPWSQWGLWRLLRLRSATIPWCGHFFSGKRIQDWFSLLGFELEEVIYLHFRPPVTNSPIMQRLAFMERLGERVYPLFGGVYVILAVKREVTMTPLRSKWRVKKRVLPTAAEPTMRKVE</sequence>
<name>A0A7Z1AFP1_9GAMM</name>
<comment type="caution">
    <text evidence="2">The sequence shown here is derived from an EMBL/GenBank/DDBJ whole genome shotgun (WGS) entry which is preliminary data.</text>
</comment>
<proteinExistence type="predicted"/>
<dbReference type="InterPro" id="IPR013216">
    <property type="entry name" value="Methyltransf_11"/>
</dbReference>
<dbReference type="Gene3D" id="3.40.50.150">
    <property type="entry name" value="Vaccinia Virus protein VP39"/>
    <property type="match status" value="1"/>
</dbReference>
<protein>
    <recommendedName>
        <fullName evidence="1">Methyltransferase type 11 domain-containing protein</fullName>
    </recommendedName>
</protein>
<dbReference type="GO" id="GO:0008757">
    <property type="term" value="F:S-adenosylmethionine-dependent methyltransferase activity"/>
    <property type="evidence" value="ECO:0007669"/>
    <property type="project" value="InterPro"/>
</dbReference>
<evidence type="ECO:0000313" key="2">
    <source>
        <dbReference type="EMBL" id="ODJ87264.1"/>
    </source>
</evidence>
<dbReference type="InterPro" id="IPR029063">
    <property type="entry name" value="SAM-dependent_MTases_sf"/>
</dbReference>
<evidence type="ECO:0000259" key="1">
    <source>
        <dbReference type="Pfam" id="PF08241"/>
    </source>
</evidence>
<dbReference type="AlphaFoldDB" id="A0A7Z1AFP1"/>
<dbReference type="EMBL" id="MARB01000013">
    <property type="protein sequence ID" value="ODJ87264.1"/>
    <property type="molecule type" value="Genomic_DNA"/>
</dbReference>
<dbReference type="Pfam" id="PF08241">
    <property type="entry name" value="Methyltransf_11"/>
    <property type="match status" value="1"/>
</dbReference>
<evidence type="ECO:0000313" key="3">
    <source>
        <dbReference type="Proteomes" id="UP000094769"/>
    </source>
</evidence>
<dbReference type="OrthoDB" id="6191410at2"/>